<reference evidence="3 4" key="1">
    <citation type="submission" date="2019-02" db="EMBL/GenBank/DDBJ databases">
        <title>Sequencing the genomes of 1000 actinobacteria strains.</title>
        <authorList>
            <person name="Klenk H.-P."/>
        </authorList>
    </citation>
    <scope>NUCLEOTIDE SEQUENCE [LARGE SCALE GENOMIC DNA]</scope>
    <source>
        <strain evidence="3 4">DSM 45779</strain>
    </source>
</reference>
<dbReference type="PANTHER" id="PTHR30204:SF98">
    <property type="entry name" value="HTH-TYPE TRANSCRIPTIONAL REGULATOR ADHR"/>
    <property type="match status" value="1"/>
</dbReference>
<sequence length="215" mass="23739">MRVSELSRTSGVPVATIKYYLREGLLHRGETTSPNQARYDDTHVRRLRLIRSLVEVGGLPIGTVREVLAAVDDPGLPVHTMLGRAVYAVTPDIEDEHDHHHDRALGEVEAMLARTGWHVSQHAPARRSAVSVLARMHRLGQDRFTDDLDDYARAAERIAETDLAPVAGLHGREERAEAVLVGGVLGDALLAALRRMAQESFSAQHFPPTMLRESP</sequence>
<dbReference type="InterPro" id="IPR047057">
    <property type="entry name" value="MerR_fam"/>
</dbReference>
<evidence type="ECO:0000313" key="3">
    <source>
        <dbReference type="EMBL" id="RZT83729.1"/>
    </source>
</evidence>
<keyword evidence="1 3" id="KW-0238">DNA-binding</keyword>
<organism evidence="3 4">
    <name type="scientific">Pseudonocardia sediminis</name>
    <dbReference type="NCBI Taxonomy" id="1397368"/>
    <lineage>
        <taxon>Bacteria</taxon>
        <taxon>Bacillati</taxon>
        <taxon>Actinomycetota</taxon>
        <taxon>Actinomycetes</taxon>
        <taxon>Pseudonocardiales</taxon>
        <taxon>Pseudonocardiaceae</taxon>
        <taxon>Pseudonocardia</taxon>
    </lineage>
</organism>
<dbReference type="OrthoDB" id="5242095at2"/>
<dbReference type="InterPro" id="IPR000551">
    <property type="entry name" value="MerR-type_HTH_dom"/>
</dbReference>
<dbReference type="GO" id="GO:0003700">
    <property type="term" value="F:DNA-binding transcription factor activity"/>
    <property type="evidence" value="ECO:0007669"/>
    <property type="project" value="InterPro"/>
</dbReference>
<comment type="caution">
    <text evidence="3">The sequence shown here is derived from an EMBL/GenBank/DDBJ whole genome shotgun (WGS) entry which is preliminary data.</text>
</comment>
<dbReference type="Pfam" id="PF13411">
    <property type="entry name" value="MerR_1"/>
    <property type="match status" value="1"/>
</dbReference>
<dbReference type="EMBL" id="SHKL01000001">
    <property type="protein sequence ID" value="RZT83729.1"/>
    <property type="molecule type" value="Genomic_DNA"/>
</dbReference>
<dbReference type="RefSeq" id="WP_130288441.1">
    <property type="nucleotide sequence ID" value="NZ_SHKL01000001.1"/>
</dbReference>
<dbReference type="SMART" id="SM00422">
    <property type="entry name" value="HTH_MERR"/>
    <property type="match status" value="1"/>
</dbReference>
<gene>
    <name evidence="3" type="ORF">EV383_0547</name>
</gene>
<dbReference type="PRINTS" id="PR00040">
    <property type="entry name" value="HTHMERR"/>
</dbReference>
<dbReference type="CDD" id="cd04780">
    <property type="entry name" value="HTH_MerR-like_sg5"/>
    <property type="match status" value="1"/>
</dbReference>
<dbReference type="PANTHER" id="PTHR30204">
    <property type="entry name" value="REDOX-CYCLING DRUG-SENSING TRANSCRIPTIONAL ACTIVATOR SOXR"/>
    <property type="match status" value="1"/>
</dbReference>
<protein>
    <submittedName>
        <fullName evidence="3">DNA-binding transcriptional MerR regulator</fullName>
    </submittedName>
</protein>
<evidence type="ECO:0000256" key="1">
    <source>
        <dbReference type="ARBA" id="ARBA00023125"/>
    </source>
</evidence>
<dbReference type="AlphaFoldDB" id="A0A4Q7UUM8"/>
<dbReference type="Gene3D" id="1.10.1660.10">
    <property type="match status" value="1"/>
</dbReference>
<proteinExistence type="predicted"/>
<dbReference type="GO" id="GO:0003677">
    <property type="term" value="F:DNA binding"/>
    <property type="evidence" value="ECO:0007669"/>
    <property type="project" value="UniProtKB-KW"/>
</dbReference>
<feature type="domain" description="HTH merR-type" evidence="2">
    <location>
        <begin position="1"/>
        <end position="70"/>
    </location>
</feature>
<keyword evidence="4" id="KW-1185">Reference proteome</keyword>
<name>A0A4Q7UUM8_PSEST</name>
<accession>A0A4Q7UUM8</accession>
<dbReference type="SUPFAM" id="SSF46955">
    <property type="entry name" value="Putative DNA-binding domain"/>
    <property type="match status" value="1"/>
</dbReference>
<dbReference type="PROSITE" id="PS50937">
    <property type="entry name" value="HTH_MERR_2"/>
    <property type="match status" value="1"/>
</dbReference>
<evidence type="ECO:0000259" key="2">
    <source>
        <dbReference type="PROSITE" id="PS50937"/>
    </source>
</evidence>
<dbReference type="Proteomes" id="UP000291591">
    <property type="component" value="Unassembled WGS sequence"/>
</dbReference>
<evidence type="ECO:0000313" key="4">
    <source>
        <dbReference type="Proteomes" id="UP000291591"/>
    </source>
</evidence>
<dbReference type="InterPro" id="IPR009061">
    <property type="entry name" value="DNA-bd_dom_put_sf"/>
</dbReference>